<dbReference type="InterPro" id="IPR036942">
    <property type="entry name" value="Beta-barrel_TonB_sf"/>
</dbReference>
<dbReference type="AlphaFoldDB" id="A0A413T2T1"/>
<keyword evidence="7 10" id="KW-0472">Membrane</keyword>
<evidence type="ECO:0000313" key="15">
    <source>
        <dbReference type="EMBL" id="RHA77502.1"/>
    </source>
</evidence>
<sequence length="863" mass="98840">MRVLFSMLIVCIWLSATAQSGQTEMSKAIGQMQQLYGVNFVYDASLTAVRPKQKPQPDKTLAENLRRVFGGTGIQWEIQDKYVLLLRPNLYTFSGYIRLENGESLINATVFDAGTQTGTLSNEHGFFSMTLPEGNHVIRFSYAGCQEVNKAISLQADHTETVYLKENITSLGEVEIRADLNSPLRTTQTGKISLTPERLNPGFSLLSSPDLVKTLQSLPGISSGTELLSGLYVHGGRNDENLFLLDGTPVYQINHLGGLFSAFNTDIVKNVDFYKSGFPARYGGRTSSVIDVRTRDGNMKEHHGTFSIGLLDGRIQWEGPIVKDKTSFNIAMRRSWADLITAPAFLLQNRLNPNDKQNMRYAFHDINGKLTHRFSDRSRISLSLYSGNDLLKGKSNQKFQIFSDETLQELYQANFKLRWGNLNTALAWNYQFNPKLSGNFAAVYTHNSSMYDYLEDDRYLKDKQLQSHTRMERYNHSTIHDAGYSVEFDYRPNGKHHIRFGSNYLYHLFRPQSQASKNLSGNQEEADSIWSRSRNIHRGHELSVYAEDDVTLSRKLRVNAGLRYTLYQTNGSAFHSLEPRFALSYQWTKDLTLKLSYTEMSQFAHQLSSTYLNLPTDCWVPSTSRIRPMHSRQLAGGLYARLLPQLSLSLEGYYRFTERLLEYDTGNNLMLPADKWENLVRTGNGKSYGLEARLTFANTQNALEANYTLSWTKEKFKDFYPDWYPGKFDNRHKLNLAFSHKFNQRIDCYAAWTYHSGDRATVPTQYVQGPSLPGIPDSGYAELIYERPNNITLPAYHRLDFGINFRRTTKRGFERIWNISIYNVYCRINPFYTKVEQTADGSFRGKSFGIFPILPSFSYTLKF</sequence>
<organism evidence="15 16">
    <name type="scientific">Phocaeicola coprophilus</name>
    <dbReference type="NCBI Taxonomy" id="387090"/>
    <lineage>
        <taxon>Bacteria</taxon>
        <taxon>Pseudomonadati</taxon>
        <taxon>Bacteroidota</taxon>
        <taxon>Bacteroidia</taxon>
        <taxon>Bacteroidales</taxon>
        <taxon>Bacteroidaceae</taxon>
        <taxon>Phocaeicola</taxon>
    </lineage>
</organism>
<dbReference type="Gene3D" id="2.60.40.1120">
    <property type="entry name" value="Carboxypeptidase-like, regulatory domain"/>
    <property type="match status" value="1"/>
</dbReference>
<keyword evidence="6 11" id="KW-0798">TonB box</keyword>
<evidence type="ECO:0000256" key="6">
    <source>
        <dbReference type="ARBA" id="ARBA00023077"/>
    </source>
</evidence>
<dbReference type="InterPro" id="IPR037066">
    <property type="entry name" value="Plug_dom_sf"/>
</dbReference>
<dbReference type="Pfam" id="PF00593">
    <property type="entry name" value="TonB_dep_Rec_b-barrel"/>
    <property type="match status" value="1"/>
</dbReference>
<evidence type="ECO:0000256" key="2">
    <source>
        <dbReference type="ARBA" id="ARBA00022448"/>
    </source>
</evidence>
<reference evidence="15 16" key="1">
    <citation type="submission" date="2018-08" db="EMBL/GenBank/DDBJ databases">
        <title>A genome reference for cultivated species of the human gut microbiota.</title>
        <authorList>
            <person name="Zou Y."/>
            <person name="Xue W."/>
            <person name="Luo G."/>
        </authorList>
    </citation>
    <scope>NUCLEOTIDE SEQUENCE [LARGE SCALE GENOMIC DNA]</scope>
    <source>
        <strain evidence="15 16">AM42-38</strain>
    </source>
</reference>
<evidence type="ECO:0000259" key="14">
    <source>
        <dbReference type="Pfam" id="PF07715"/>
    </source>
</evidence>
<dbReference type="PROSITE" id="PS52016">
    <property type="entry name" value="TONB_DEPENDENT_REC_3"/>
    <property type="match status" value="1"/>
</dbReference>
<dbReference type="InterPro" id="IPR039426">
    <property type="entry name" value="TonB-dep_rcpt-like"/>
</dbReference>
<comment type="subcellular location">
    <subcellularLocation>
        <location evidence="1 10">Cell outer membrane</location>
        <topology evidence="1 10">Multi-pass membrane protein</topology>
    </subcellularLocation>
</comment>
<evidence type="ECO:0000259" key="13">
    <source>
        <dbReference type="Pfam" id="PF00593"/>
    </source>
</evidence>
<evidence type="ECO:0000256" key="3">
    <source>
        <dbReference type="ARBA" id="ARBA00022452"/>
    </source>
</evidence>
<dbReference type="InterPro" id="IPR008969">
    <property type="entry name" value="CarboxyPept-like_regulatory"/>
</dbReference>
<dbReference type="PANTHER" id="PTHR30069:SF29">
    <property type="entry name" value="HEMOGLOBIN AND HEMOGLOBIN-HAPTOGLOBIN-BINDING PROTEIN 1-RELATED"/>
    <property type="match status" value="1"/>
</dbReference>
<protein>
    <submittedName>
        <fullName evidence="15">TonB-dependent receptor</fullName>
    </submittedName>
</protein>
<evidence type="ECO:0000256" key="10">
    <source>
        <dbReference type="PROSITE-ProRule" id="PRU01360"/>
    </source>
</evidence>
<evidence type="ECO:0000256" key="7">
    <source>
        <dbReference type="ARBA" id="ARBA00023136"/>
    </source>
</evidence>
<evidence type="ECO:0000256" key="4">
    <source>
        <dbReference type="ARBA" id="ARBA00022692"/>
    </source>
</evidence>
<dbReference type="Pfam" id="PF13715">
    <property type="entry name" value="CarbopepD_reg_2"/>
    <property type="match status" value="1"/>
</dbReference>
<dbReference type="SUPFAM" id="SSF49464">
    <property type="entry name" value="Carboxypeptidase regulatory domain-like"/>
    <property type="match status" value="1"/>
</dbReference>
<dbReference type="InterPro" id="IPR000531">
    <property type="entry name" value="Beta-barrel_TonB"/>
</dbReference>
<dbReference type="SUPFAM" id="SSF56935">
    <property type="entry name" value="Porins"/>
    <property type="match status" value="1"/>
</dbReference>
<comment type="caution">
    <text evidence="15">The sequence shown here is derived from an EMBL/GenBank/DDBJ whole genome shotgun (WGS) entry which is preliminary data.</text>
</comment>
<evidence type="ECO:0000256" key="11">
    <source>
        <dbReference type="RuleBase" id="RU003357"/>
    </source>
</evidence>
<keyword evidence="2 10" id="KW-0813">Transport</keyword>
<dbReference type="Pfam" id="PF07715">
    <property type="entry name" value="Plug"/>
    <property type="match status" value="1"/>
</dbReference>
<evidence type="ECO:0000256" key="8">
    <source>
        <dbReference type="ARBA" id="ARBA00023170"/>
    </source>
</evidence>
<feature type="signal peptide" evidence="12">
    <location>
        <begin position="1"/>
        <end position="18"/>
    </location>
</feature>
<dbReference type="EMBL" id="QSFT01000006">
    <property type="protein sequence ID" value="RHA77502.1"/>
    <property type="molecule type" value="Genomic_DNA"/>
</dbReference>
<keyword evidence="8 15" id="KW-0675">Receptor</keyword>
<dbReference type="Proteomes" id="UP000283855">
    <property type="component" value="Unassembled WGS sequence"/>
</dbReference>
<evidence type="ECO:0000256" key="12">
    <source>
        <dbReference type="SAM" id="SignalP"/>
    </source>
</evidence>
<dbReference type="InterPro" id="IPR012910">
    <property type="entry name" value="Plug_dom"/>
</dbReference>
<feature type="chain" id="PRO_5018982864" evidence="12">
    <location>
        <begin position="19"/>
        <end position="863"/>
    </location>
</feature>
<accession>A0A413T2T1</accession>
<dbReference type="PANTHER" id="PTHR30069">
    <property type="entry name" value="TONB-DEPENDENT OUTER MEMBRANE RECEPTOR"/>
    <property type="match status" value="1"/>
</dbReference>
<keyword evidence="4 10" id="KW-0812">Transmembrane</keyword>
<keyword evidence="5 12" id="KW-0732">Signal</keyword>
<dbReference type="Gene3D" id="2.170.130.10">
    <property type="entry name" value="TonB-dependent receptor, plug domain"/>
    <property type="match status" value="1"/>
</dbReference>
<evidence type="ECO:0000256" key="1">
    <source>
        <dbReference type="ARBA" id="ARBA00004571"/>
    </source>
</evidence>
<feature type="domain" description="TonB-dependent receptor-like beta-barrel" evidence="13">
    <location>
        <begin position="400"/>
        <end position="824"/>
    </location>
</feature>
<feature type="domain" description="TonB-dependent receptor plug" evidence="14">
    <location>
        <begin position="210"/>
        <end position="286"/>
    </location>
</feature>
<dbReference type="Gene3D" id="2.40.170.20">
    <property type="entry name" value="TonB-dependent receptor, beta-barrel domain"/>
    <property type="match status" value="1"/>
</dbReference>
<comment type="similarity">
    <text evidence="10 11">Belongs to the TonB-dependent receptor family.</text>
</comment>
<proteinExistence type="inferred from homology"/>
<evidence type="ECO:0000313" key="16">
    <source>
        <dbReference type="Proteomes" id="UP000283855"/>
    </source>
</evidence>
<dbReference type="GO" id="GO:0044718">
    <property type="term" value="P:siderophore transmembrane transport"/>
    <property type="evidence" value="ECO:0007669"/>
    <property type="project" value="TreeGrafter"/>
</dbReference>
<dbReference type="RefSeq" id="WP_118400106.1">
    <property type="nucleotide sequence ID" value="NZ_CABJGD010000006.1"/>
</dbReference>
<dbReference type="GO" id="GO:0009279">
    <property type="term" value="C:cell outer membrane"/>
    <property type="evidence" value="ECO:0007669"/>
    <property type="project" value="UniProtKB-SubCell"/>
</dbReference>
<gene>
    <name evidence="15" type="ORF">DW921_04430</name>
</gene>
<keyword evidence="3 10" id="KW-1134">Transmembrane beta strand</keyword>
<evidence type="ECO:0000256" key="9">
    <source>
        <dbReference type="ARBA" id="ARBA00023237"/>
    </source>
</evidence>
<keyword evidence="9 10" id="KW-0998">Cell outer membrane</keyword>
<dbReference type="GO" id="GO:0015344">
    <property type="term" value="F:siderophore uptake transmembrane transporter activity"/>
    <property type="evidence" value="ECO:0007669"/>
    <property type="project" value="TreeGrafter"/>
</dbReference>
<evidence type="ECO:0000256" key="5">
    <source>
        <dbReference type="ARBA" id="ARBA00022729"/>
    </source>
</evidence>
<name>A0A413T2T1_9BACT</name>